<dbReference type="GO" id="GO:0008270">
    <property type="term" value="F:zinc ion binding"/>
    <property type="evidence" value="ECO:0007669"/>
    <property type="project" value="UniProtKB-KW"/>
</dbReference>
<reference evidence="7" key="1">
    <citation type="submission" date="2007-07" db="EMBL/GenBank/DDBJ databases">
        <title>PCAP assembly of the Caenorhabditis remanei genome.</title>
        <authorList>
            <consortium name="The Caenorhabditis remanei Sequencing Consortium"/>
            <person name="Wilson R.K."/>
        </authorList>
    </citation>
    <scope>NUCLEOTIDE SEQUENCE [LARGE SCALE GENOMIC DNA]</scope>
    <source>
        <strain evidence="7">PB4641</strain>
    </source>
</reference>
<evidence type="ECO:0000313" key="7">
    <source>
        <dbReference type="EMBL" id="EFO85446.1"/>
    </source>
</evidence>
<keyword evidence="3" id="KW-0862">Zinc</keyword>
<keyword evidence="2 4" id="KW-0863">Zinc-finger</keyword>
<dbReference type="InterPro" id="IPR036236">
    <property type="entry name" value="Znf_C2H2_sf"/>
</dbReference>
<gene>
    <name evidence="7" type="ORF">CRE_12423</name>
</gene>
<dbReference type="HOGENOM" id="CLU_1779169_0_0_1"/>
<evidence type="ECO:0000256" key="5">
    <source>
        <dbReference type="SAM" id="MobiDB-lite"/>
    </source>
</evidence>
<keyword evidence="8" id="KW-1185">Reference proteome</keyword>
<dbReference type="InParanoid" id="E3NQS5"/>
<evidence type="ECO:0000259" key="6">
    <source>
        <dbReference type="PROSITE" id="PS50808"/>
    </source>
</evidence>
<feature type="compositionally biased region" description="Acidic residues" evidence="5">
    <location>
        <begin position="126"/>
        <end position="137"/>
    </location>
</feature>
<dbReference type="SMART" id="SM00614">
    <property type="entry name" value="ZnF_BED"/>
    <property type="match status" value="1"/>
</dbReference>
<dbReference type="AlphaFoldDB" id="E3NQS5"/>
<evidence type="ECO:0000256" key="1">
    <source>
        <dbReference type="ARBA" id="ARBA00022723"/>
    </source>
</evidence>
<name>E3NQS5_CAERE</name>
<dbReference type="Proteomes" id="UP000008281">
    <property type="component" value="Unassembled WGS sequence"/>
</dbReference>
<evidence type="ECO:0000256" key="4">
    <source>
        <dbReference type="PROSITE-ProRule" id="PRU00027"/>
    </source>
</evidence>
<dbReference type="EMBL" id="DS269582">
    <property type="protein sequence ID" value="EFO85446.1"/>
    <property type="molecule type" value="Genomic_DNA"/>
</dbReference>
<dbReference type="STRING" id="31234.E3NQS5"/>
<feature type="compositionally biased region" description="Low complexity" evidence="5">
    <location>
        <begin position="138"/>
        <end position="148"/>
    </location>
</feature>
<dbReference type="Pfam" id="PF02892">
    <property type="entry name" value="zf-BED"/>
    <property type="match status" value="1"/>
</dbReference>
<proteinExistence type="predicted"/>
<feature type="region of interest" description="Disordered" evidence="5">
    <location>
        <begin position="117"/>
        <end position="170"/>
    </location>
</feature>
<dbReference type="PROSITE" id="PS50808">
    <property type="entry name" value="ZF_BED"/>
    <property type="match status" value="1"/>
</dbReference>
<evidence type="ECO:0000313" key="8">
    <source>
        <dbReference type="Proteomes" id="UP000008281"/>
    </source>
</evidence>
<dbReference type="GO" id="GO:0003677">
    <property type="term" value="F:DNA binding"/>
    <property type="evidence" value="ECO:0007669"/>
    <property type="project" value="InterPro"/>
</dbReference>
<sequence length="170" mass="18803">MSAKNDNSIVWAFFNKTNQEKDVECSKCGKSYEFCNSTSGMIAHIRSAHSEELNDTIMSRASRKRSSSKPPSSYSAANDAFILLVKNFFSFCDEFISELSAHPMFFPICEKQMSFQEKKEDASVSESDDDSEEECDSSADVSSLTSSDFNGQAGSTVPIIDPTNQEYGDS</sequence>
<dbReference type="SUPFAM" id="SSF57667">
    <property type="entry name" value="beta-beta-alpha zinc fingers"/>
    <property type="match status" value="1"/>
</dbReference>
<dbReference type="InterPro" id="IPR003656">
    <property type="entry name" value="Znf_BED"/>
</dbReference>
<accession>E3NQS5</accession>
<dbReference type="OrthoDB" id="1607513at2759"/>
<evidence type="ECO:0000256" key="3">
    <source>
        <dbReference type="ARBA" id="ARBA00022833"/>
    </source>
</evidence>
<protein>
    <recommendedName>
        <fullName evidence="6">BED-type domain-containing protein</fullName>
    </recommendedName>
</protein>
<feature type="domain" description="BED-type" evidence="6">
    <location>
        <begin position="5"/>
        <end position="56"/>
    </location>
</feature>
<evidence type="ECO:0000256" key="2">
    <source>
        <dbReference type="ARBA" id="ARBA00022771"/>
    </source>
</evidence>
<keyword evidence="1" id="KW-0479">Metal-binding</keyword>
<organism evidence="8">
    <name type="scientific">Caenorhabditis remanei</name>
    <name type="common">Caenorhabditis vulgaris</name>
    <dbReference type="NCBI Taxonomy" id="31234"/>
    <lineage>
        <taxon>Eukaryota</taxon>
        <taxon>Metazoa</taxon>
        <taxon>Ecdysozoa</taxon>
        <taxon>Nematoda</taxon>
        <taxon>Chromadorea</taxon>
        <taxon>Rhabditida</taxon>
        <taxon>Rhabditina</taxon>
        <taxon>Rhabditomorpha</taxon>
        <taxon>Rhabditoidea</taxon>
        <taxon>Rhabditidae</taxon>
        <taxon>Peloderinae</taxon>
        <taxon>Caenorhabditis</taxon>
    </lineage>
</organism>